<dbReference type="AlphaFoldDB" id="A0A6B8MCP0"/>
<sequence>MEELSRRVVEATSLEPSIAKAAIGHVLRFLRDEVPDGHVGEFIDKMPGARQAVAAAQASSDGGVTQAIEGMTSFMGHGRADLNILVGKLANLGLTQAQSERLIEETLLRAESLIGAEGVARIKSLLPALAQRSGVTATNTEKPDEMRPGL</sequence>
<keyword evidence="2" id="KW-1185">Reference proteome</keyword>
<reference evidence="1 2" key="1">
    <citation type="submission" date="2019-09" db="EMBL/GenBank/DDBJ databases">
        <title>Isolation and complete genome sequencing of Methylocystis species.</title>
        <authorList>
            <person name="Rumah B.L."/>
            <person name="Stead C.E."/>
            <person name="Stevens B.C."/>
            <person name="Minton N.P."/>
            <person name="Grosse-Honebrink A."/>
            <person name="Zhang Y."/>
        </authorList>
    </citation>
    <scope>NUCLEOTIDE SEQUENCE [LARGE SCALE GENOMIC DNA]</scope>
    <source>
        <strain evidence="1 2">BRCS2</strain>
    </source>
</reference>
<protein>
    <recommendedName>
        <fullName evidence="3">DUF2267 domain-containing protein</fullName>
    </recommendedName>
</protein>
<name>A0A6B8MCP0_9HYPH</name>
<evidence type="ECO:0008006" key="3">
    <source>
        <dbReference type="Google" id="ProtNLM"/>
    </source>
</evidence>
<proteinExistence type="predicted"/>
<dbReference type="Proteomes" id="UP000422569">
    <property type="component" value="Chromosome"/>
</dbReference>
<evidence type="ECO:0000313" key="1">
    <source>
        <dbReference type="EMBL" id="QGM99083.1"/>
    </source>
</evidence>
<gene>
    <name evidence="1" type="ORF">F7D14_17385</name>
</gene>
<dbReference type="EMBL" id="CP044331">
    <property type="protein sequence ID" value="QGM99083.1"/>
    <property type="molecule type" value="Genomic_DNA"/>
</dbReference>
<dbReference type="RefSeq" id="WP_016919247.1">
    <property type="nucleotide sequence ID" value="NZ_CP044331.1"/>
</dbReference>
<evidence type="ECO:0000313" key="2">
    <source>
        <dbReference type="Proteomes" id="UP000422569"/>
    </source>
</evidence>
<accession>A0A6B8MCP0</accession>
<organism evidence="1 2">
    <name type="scientific">Methylocystis parvus</name>
    <dbReference type="NCBI Taxonomy" id="134"/>
    <lineage>
        <taxon>Bacteria</taxon>
        <taxon>Pseudomonadati</taxon>
        <taxon>Pseudomonadota</taxon>
        <taxon>Alphaproteobacteria</taxon>
        <taxon>Hyphomicrobiales</taxon>
        <taxon>Methylocystaceae</taxon>
        <taxon>Methylocystis</taxon>
    </lineage>
</organism>
<dbReference type="KEGG" id="mpar:F7D14_17385"/>